<proteinExistence type="predicted"/>
<dbReference type="Gene3D" id="3.40.50.2020">
    <property type="match status" value="2"/>
</dbReference>
<keyword evidence="4" id="KW-1185">Reference proteome</keyword>
<evidence type="ECO:0000259" key="2">
    <source>
        <dbReference type="Pfam" id="PF13793"/>
    </source>
</evidence>
<comment type="caution">
    <text evidence="3">The sequence shown here is derived from an EMBL/GenBank/DDBJ whole genome shotgun (WGS) entry which is preliminary data.</text>
</comment>
<evidence type="ECO:0000256" key="1">
    <source>
        <dbReference type="ARBA" id="ARBA00022727"/>
    </source>
</evidence>
<dbReference type="PANTHER" id="PTHR10210">
    <property type="entry name" value="RIBOSE-PHOSPHATE DIPHOSPHOKINASE FAMILY MEMBER"/>
    <property type="match status" value="1"/>
</dbReference>
<name>A0A317CJ09_9GAMM</name>
<dbReference type="AlphaFoldDB" id="A0A317CJ09"/>
<dbReference type="EMBL" id="QGKL01000011">
    <property type="protein sequence ID" value="PWQ98548.1"/>
    <property type="molecule type" value="Genomic_DNA"/>
</dbReference>
<keyword evidence="3" id="KW-0418">Kinase</keyword>
<dbReference type="SMART" id="SM01400">
    <property type="entry name" value="Pribosyltran_N"/>
    <property type="match status" value="1"/>
</dbReference>
<dbReference type="Pfam" id="PF13793">
    <property type="entry name" value="Pribosyltran_N"/>
    <property type="match status" value="1"/>
</dbReference>
<dbReference type="GO" id="GO:0005737">
    <property type="term" value="C:cytoplasm"/>
    <property type="evidence" value="ECO:0007669"/>
    <property type="project" value="TreeGrafter"/>
</dbReference>
<dbReference type="InterPro" id="IPR000836">
    <property type="entry name" value="PRTase_dom"/>
</dbReference>
<dbReference type="Proteomes" id="UP000245506">
    <property type="component" value="Unassembled WGS sequence"/>
</dbReference>
<dbReference type="GO" id="GO:0002189">
    <property type="term" value="C:ribose phosphate diphosphokinase complex"/>
    <property type="evidence" value="ECO:0007669"/>
    <property type="project" value="TreeGrafter"/>
</dbReference>
<dbReference type="SUPFAM" id="SSF53271">
    <property type="entry name" value="PRTase-like"/>
    <property type="match status" value="1"/>
</dbReference>
<feature type="domain" description="Ribose-phosphate pyrophosphokinase N-terminal" evidence="2">
    <location>
        <begin position="14"/>
        <end position="105"/>
    </location>
</feature>
<dbReference type="GO" id="GO:0006015">
    <property type="term" value="P:5-phosphoribose 1-diphosphate biosynthetic process"/>
    <property type="evidence" value="ECO:0007669"/>
    <property type="project" value="TreeGrafter"/>
</dbReference>
<dbReference type="NCBIfam" id="TIGR01251">
    <property type="entry name" value="ribP_PPkin"/>
    <property type="match status" value="1"/>
</dbReference>
<dbReference type="GO" id="GO:0006164">
    <property type="term" value="P:purine nucleotide biosynthetic process"/>
    <property type="evidence" value="ECO:0007669"/>
    <property type="project" value="TreeGrafter"/>
</dbReference>
<keyword evidence="1" id="KW-0545">Nucleotide biosynthesis</keyword>
<dbReference type="RefSeq" id="WP_109822066.1">
    <property type="nucleotide sequence ID" value="NZ_QGKL01000011.1"/>
</dbReference>
<keyword evidence="3" id="KW-0808">Transferase</keyword>
<dbReference type="InterPro" id="IPR005946">
    <property type="entry name" value="Rib-P_diPkinase"/>
</dbReference>
<dbReference type="OrthoDB" id="324294at2"/>
<gene>
    <name evidence="3" type="ORF">DKT75_03600</name>
</gene>
<organism evidence="3 4">
    <name type="scientific">Leucothrix arctica</name>
    <dbReference type="NCBI Taxonomy" id="1481894"/>
    <lineage>
        <taxon>Bacteria</taxon>
        <taxon>Pseudomonadati</taxon>
        <taxon>Pseudomonadota</taxon>
        <taxon>Gammaproteobacteria</taxon>
        <taxon>Thiotrichales</taxon>
        <taxon>Thiotrichaceae</taxon>
        <taxon>Leucothrix</taxon>
    </lineage>
</organism>
<dbReference type="PANTHER" id="PTHR10210:SF41">
    <property type="entry name" value="RIBOSE-PHOSPHATE PYROPHOSPHOKINASE 1, CHLOROPLASTIC"/>
    <property type="match status" value="1"/>
</dbReference>
<dbReference type="GO" id="GO:0000287">
    <property type="term" value="F:magnesium ion binding"/>
    <property type="evidence" value="ECO:0007669"/>
    <property type="project" value="InterPro"/>
</dbReference>
<evidence type="ECO:0000313" key="3">
    <source>
        <dbReference type="EMBL" id="PWQ98548.1"/>
    </source>
</evidence>
<dbReference type="InterPro" id="IPR029057">
    <property type="entry name" value="PRTase-like"/>
</dbReference>
<dbReference type="CDD" id="cd06223">
    <property type="entry name" value="PRTases_typeI"/>
    <property type="match status" value="1"/>
</dbReference>
<sequence length="277" mass="29890">MTITVTNNQNDNIDISVISFSGGERHVQLGNIDSLAATSLNVTARINSATGIMDLLLVVNALRHRFGTEVAIDVTIPYLPYARQDRVCAAGQAFSLEVFAAVLATMPVRSITTWDCHSTVGIELTGAINVMPEKIIASSPALVEVLTADNSVLICPDEGAKARCEAIKTELNISDSVQCYKKRDPSTGKVLCTEVNIDSLAGKTAIITDDICDGGYTFIKIAEQLKAKGADKVILYVTHGIFSKGLDVFDGLIDEIYTTDSFEREATDPRINQIKFA</sequence>
<protein>
    <submittedName>
        <fullName evidence="3">Ribose-phosphate pyrophosphokinase</fullName>
    </submittedName>
</protein>
<evidence type="ECO:0000313" key="4">
    <source>
        <dbReference type="Proteomes" id="UP000245506"/>
    </source>
</evidence>
<dbReference type="Pfam" id="PF14572">
    <property type="entry name" value="Pribosyl_synth"/>
    <property type="match status" value="1"/>
</dbReference>
<accession>A0A317CJ09</accession>
<dbReference type="GO" id="GO:0004749">
    <property type="term" value="F:ribose phosphate diphosphokinase activity"/>
    <property type="evidence" value="ECO:0007669"/>
    <property type="project" value="TreeGrafter"/>
</dbReference>
<dbReference type="InterPro" id="IPR029099">
    <property type="entry name" value="Pribosyltran_N"/>
</dbReference>
<reference evidence="3 4" key="1">
    <citation type="submission" date="2018-05" db="EMBL/GenBank/DDBJ databases">
        <title>Leucothrix arctica sp. nov., isolated from Arctic seawater.</title>
        <authorList>
            <person name="Choi A."/>
            <person name="Baek K."/>
        </authorList>
    </citation>
    <scope>NUCLEOTIDE SEQUENCE [LARGE SCALE GENOMIC DNA]</scope>
    <source>
        <strain evidence="3 4">IMCC9719</strain>
    </source>
</reference>
<dbReference type="GO" id="GO:0016301">
    <property type="term" value="F:kinase activity"/>
    <property type="evidence" value="ECO:0007669"/>
    <property type="project" value="UniProtKB-KW"/>
</dbReference>